<dbReference type="Gene3D" id="3.40.50.12230">
    <property type="match status" value="1"/>
</dbReference>
<organism evidence="8 9">
    <name type="scientific">SAR86 cluster bacterium</name>
    <dbReference type="NCBI Taxonomy" id="2030880"/>
    <lineage>
        <taxon>Bacteria</taxon>
        <taxon>Pseudomonadati</taxon>
        <taxon>Pseudomonadota</taxon>
        <taxon>Gammaproteobacteria</taxon>
        <taxon>SAR86 cluster</taxon>
    </lineage>
</organism>
<evidence type="ECO:0000313" key="9">
    <source>
        <dbReference type="Proteomes" id="UP000705230"/>
    </source>
</evidence>
<dbReference type="InterPro" id="IPR005793">
    <property type="entry name" value="Formyl_trans_C"/>
</dbReference>
<evidence type="ECO:0000256" key="5">
    <source>
        <dbReference type="HAMAP-Rule" id="MF_00182"/>
    </source>
</evidence>
<evidence type="ECO:0000256" key="3">
    <source>
        <dbReference type="ARBA" id="ARBA00022679"/>
    </source>
</evidence>
<dbReference type="NCBIfam" id="TIGR00460">
    <property type="entry name" value="fmt"/>
    <property type="match status" value="1"/>
</dbReference>
<sequence length="306" mass="34332">MNVIFAGTPASSAKILKKMHSDGINIKLVISQPDKRSKRGSKEESSDVSKEANELGLDLIKPIDLNSKELKKLILSLNIDFLVVSAYGKIIPEWLLNHPTKLALNVHFSLLPKYRGASPIQSVLVNGDNETGISFMEMNQFMDEGDIIKMLSIKIDENENKATLENKLSDLAANNITEVLYNIIENKFRLSPQENGQASYCSKIHKTDGEINFEDSSEVILRKFNAYKGWPGTYFLHHNIIIKVHEMHIDNNMNDGVPGTILEINKDGITIKTSNSAIVITYIQFPNKKIISSADAFNSYLEFFTN</sequence>
<accession>A0A937M322</accession>
<dbReference type="GO" id="GO:0004479">
    <property type="term" value="F:methionyl-tRNA formyltransferase activity"/>
    <property type="evidence" value="ECO:0007669"/>
    <property type="project" value="UniProtKB-UniRule"/>
</dbReference>
<feature type="domain" description="Formyl transferase C-terminal" evidence="7">
    <location>
        <begin position="203"/>
        <end position="300"/>
    </location>
</feature>
<gene>
    <name evidence="5" type="primary">fmt</name>
    <name evidence="8" type="ORF">ISR29_05985</name>
</gene>
<dbReference type="InterPro" id="IPR005794">
    <property type="entry name" value="Fmt"/>
</dbReference>
<evidence type="ECO:0000256" key="4">
    <source>
        <dbReference type="ARBA" id="ARBA00022917"/>
    </source>
</evidence>
<dbReference type="InterPro" id="IPR044135">
    <property type="entry name" value="Met-tRNA-FMT_C"/>
</dbReference>
<dbReference type="EMBL" id="JADHSG010000012">
    <property type="protein sequence ID" value="MBL6903734.1"/>
    <property type="molecule type" value="Genomic_DNA"/>
</dbReference>
<dbReference type="SUPFAM" id="SSF50486">
    <property type="entry name" value="FMT C-terminal domain-like"/>
    <property type="match status" value="1"/>
</dbReference>
<keyword evidence="3 5" id="KW-0808">Transferase</keyword>
<dbReference type="PANTHER" id="PTHR11138:SF5">
    <property type="entry name" value="METHIONYL-TRNA FORMYLTRANSFERASE, MITOCHONDRIAL"/>
    <property type="match status" value="1"/>
</dbReference>
<dbReference type="EC" id="2.1.2.9" evidence="2 5"/>
<dbReference type="InterPro" id="IPR041711">
    <property type="entry name" value="Met-tRNA-FMT_N"/>
</dbReference>
<protein>
    <recommendedName>
        <fullName evidence="2 5">Methionyl-tRNA formyltransferase</fullName>
        <ecNumber evidence="2 5">2.1.2.9</ecNumber>
    </recommendedName>
</protein>
<dbReference type="InterPro" id="IPR002376">
    <property type="entry name" value="Formyl_transf_N"/>
</dbReference>
<reference evidence="8" key="1">
    <citation type="submission" date="2020-10" db="EMBL/GenBank/DDBJ databases">
        <title>Microbiome of the Black Sea water column analyzed by genome centric metagenomics.</title>
        <authorList>
            <person name="Cabello-Yeves P.J."/>
            <person name="Callieri C."/>
            <person name="Picazo A."/>
            <person name="Mehrshad M."/>
            <person name="Haro-Moreno J.M."/>
            <person name="Roda-Garcia J."/>
            <person name="Dzembekova N."/>
            <person name="Slabakova V."/>
            <person name="Slabakova N."/>
            <person name="Moncheva S."/>
            <person name="Rodriguez-Valera F."/>
        </authorList>
    </citation>
    <scope>NUCLEOTIDE SEQUENCE</scope>
    <source>
        <strain evidence="8">BS30m-G43</strain>
    </source>
</reference>
<dbReference type="Pfam" id="PF02911">
    <property type="entry name" value="Formyl_trans_C"/>
    <property type="match status" value="1"/>
</dbReference>
<keyword evidence="4 5" id="KW-0648">Protein biosynthesis</keyword>
<dbReference type="CDD" id="cd08646">
    <property type="entry name" value="FMT_core_Met-tRNA-FMT_N"/>
    <property type="match status" value="1"/>
</dbReference>
<proteinExistence type="inferred from homology"/>
<dbReference type="SUPFAM" id="SSF53328">
    <property type="entry name" value="Formyltransferase"/>
    <property type="match status" value="1"/>
</dbReference>
<dbReference type="InterPro" id="IPR011034">
    <property type="entry name" value="Formyl_transferase-like_C_sf"/>
</dbReference>
<comment type="catalytic activity">
    <reaction evidence="5">
        <text>L-methionyl-tRNA(fMet) + (6R)-10-formyltetrahydrofolate = N-formyl-L-methionyl-tRNA(fMet) + (6S)-5,6,7,8-tetrahydrofolate + H(+)</text>
        <dbReference type="Rhea" id="RHEA:24380"/>
        <dbReference type="Rhea" id="RHEA-COMP:9952"/>
        <dbReference type="Rhea" id="RHEA-COMP:9953"/>
        <dbReference type="ChEBI" id="CHEBI:15378"/>
        <dbReference type="ChEBI" id="CHEBI:57453"/>
        <dbReference type="ChEBI" id="CHEBI:78530"/>
        <dbReference type="ChEBI" id="CHEBI:78844"/>
        <dbReference type="ChEBI" id="CHEBI:195366"/>
        <dbReference type="EC" id="2.1.2.9"/>
    </reaction>
</comment>
<dbReference type="HAMAP" id="MF_00182">
    <property type="entry name" value="Formyl_trans"/>
    <property type="match status" value="1"/>
</dbReference>
<evidence type="ECO:0000259" key="7">
    <source>
        <dbReference type="Pfam" id="PF02911"/>
    </source>
</evidence>
<dbReference type="AlphaFoldDB" id="A0A937M322"/>
<dbReference type="PANTHER" id="PTHR11138">
    <property type="entry name" value="METHIONYL-TRNA FORMYLTRANSFERASE"/>
    <property type="match status" value="1"/>
</dbReference>
<dbReference type="InterPro" id="IPR036477">
    <property type="entry name" value="Formyl_transf_N_sf"/>
</dbReference>
<comment type="function">
    <text evidence="5">Attaches a formyl group to the free amino group of methionyl-tRNA(fMet). The formyl group appears to play a dual role in the initiator identity of N-formylmethionyl-tRNA by promoting its recognition by IF2 and preventing the misappropriation of this tRNA by the elongation apparatus.</text>
</comment>
<dbReference type="Proteomes" id="UP000705230">
    <property type="component" value="Unassembled WGS sequence"/>
</dbReference>
<comment type="caution">
    <text evidence="8">The sequence shown here is derived from an EMBL/GenBank/DDBJ whole genome shotgun (WGS) entry which is preliminary data.</text>
</comment>
<evidence type="ECO:0000256" key="2">
    <source>
        <dbReference type="ARBA" id="ARBA00012261"/>
    </source>
</evidence>
<evidence type="ECO:0000313" key="8">
    <source>
        <dbReference type="EMBL" id="MBL6903734.1"/>
    </source>
</evidence>
<comment type="similarity">
    <text evidence="1 5">Belongs to the Fmt family.</text>
</comment>
<evidence type="ECO:0000259" key="6">
    <source>
        <dbReference type="Pfam" id="PF00551"/>
    </source>
</evidence>
<dbReference type="CDD" id="cd08704">
    <property type="entry name" value="Met_tRNA_FMT_C"/>
    <property type="match status" value="1"/>
</dbReference>
<dbReference type="Pfam" id="PF00551">
    <property type="entry name" value="Formyl_trans_N"/>
    <property type="match status" value="1"/>
</dbReference>
<evidence type="ECO:0000256" key="1">
    <source>
        <dbReference type="ARBA" id="ARBA00010699"/>
    </source>
</evidence>
<name>A0A937M322_9GAMM</name>
<feature type="binding site" evidence="5">
    <location>
        <begin position="109"/>
        <end position="112"/>
    </location>
    <ligand>
        <name>(6S)-5,6,7,8-tetrahydrofolate</name>
        <dbReference type="ChEBI" id="CHEBI:57453"/>
    </ligand>
</feature>
<feature type="domain" description="Formyl transferase N-terminal" evidence="6">
    <location>
        <begin position="2"/>
        <end position="180"/>
    </location>
</feature>